<dbReference type="InterPro" id="IPR056884">
    <property type="entry name" value="NPHP3-like_N"/>
</dbReference>
<dbReference type="AlphaFoldDB" id="A0AAN7PJE5"/>
<organism evidence="3 4">
    <name type="scientific">Lithohypha guttulata</name>
    <dbReference type="NCBI Taxonomy" id="1690604"/>
    <lineage>
        <taxon>Eukaryota</taxon>
        <taxon>Fungi</taxon>
        <taxon>Dikarya</taxon>
        <taxon>Ascomycota</taxon>
        <taxon>Pezizomycotina</taxon>
        <taxon>Eurotiomycetes</taxon>
        <taxon>Chaetothyriomycetidae</taxon>
        <taxon>Chaetothyriales</taxon>
        <taxon>Trichomeriaceae</taxon>
        <taxon>Lithohypha</taxon>
    </lineage>
</organism>
<dbReference type="Gene3D" id="3.40.50.300">
    <property type="entry name" value="P-loop containing nucleotide triphosphate hydrolases"/>
    <property type="match status" value="1"/>
</dbReference>
<keyword evidence="1" id="KW-0677">Repeat</keyword>
<keyword evidence="4" id="KW-1185">Reference proteome</keyword>
<evidence type="ECO:0000313" key="4">
    <source>
        <dbReference type="Proteomes" id="UP001309876"/>
    </source>
</evidence>
<dbReference type="EMBL" id="JAVRRJ010000022">
    <property type="protein sequence ID" value="KAK5080087.1"/>
    <property type="molecule type" value="Genomic_DNA"/>
</dbReference>
<proteinExistence type="predicted"/>
<dbReference type="Proteomes" id="UP001309876">
    <property type="component" value="Unassembled WGS sequence"/>
</dbReference>
<feature type="domain" description="Nephrocystin 3-like N-terminal" evidence="2">
    <location>
        <begin position="18"/>
        <end position="148"/>
    </location>
</feature>
<evidence type="ECO:0000313" key="3">
    <source>
        <dbReference type="EMBL" id="KAK5080087.1"/>
    </source>
</evidence>
<name>A0AAN7PJE5_9EURO</name>
<dbReference type="InterPro" id="IPR027417">
    <property type="entry name" value="P-loop_NTPase"/>
</dbReference>
<evidence type="ECO:0000256" key="1">
    <source>
        <dbReference type="ARBA" id="ARBA00022737"/>
    </source>
</evidence>
<accession>A0AAN7PJE5</accession>
<gene>
    <name evidence="3" type="ORF">LTR05_008798</name>
</gene>
<dbReference type="Pfam" id="PF24883">
    <property type="entry name" value="NPHP3_N"/>
    <property type="match status" value="1"/>
</dbReference>
<comment type="caution">
    <text evidence="3">The sequence shown here is derived from an EMBL/GenBank/DDBJ whole genome shotgun (WGS) entry which is preliminary data.</text>
</comment>
<protein>
    <recommendedName>
        <fullName evidence="2">Nephrocystin 3-like N-terminal domain-containing protein</fullName>
    </recommendedName>
</protein>
<reference evidence="3 4" key="1">
    <citation type="submission" date="2023-08" db="EMBL/GenBank/DDBJ databases">
        <title>Black Yeasts Isolated from many extreme environments.</title>
        <authorList>
            <person name="Coleine C."/>
            <person name="Stajich J.E."/>
            <person name="Selbmann L."/>
        </authorList>
    </citation>
    <scope>NUCLEOTIDE SEQUENCE [LARGE SCALE GENOMIC DNA]</scope>
    <source>
        <strain evidence="3 4">CCFEE 5910</strain>
    </source>
</reference>
<evidence type="ECO:0000259" key="2">
    <source>
        <dbReference type="Pfam" id="PF24883"/>
    </source>
</evidence>
<dbReference type="SUPFAM" id="SSF52540">
    <property type="entry name" value="P-loop containing nucleoside triphosphate hydrolases"/>
    <property type="match status" value="1"/>
</dbReference>
<sequence length="148" mass="16868">MRIDHRACHPATRRALLEEIDTWAEQSTDKGIFWLNGMAGTGKSTVAYTLDERLDRQRSSSRVHLGASFFFNRGQRDRASAALFSPTIVRQLRQKIPNLAAHIDQAIDHDLDICLKFLGKHFDEIVEKPLQRLNESPLRSQFVVVVDA</sequence>